<dbReference type="EMBL" id="HACG01039088">
    <property type="protein sequence ID" value="CEK85953.1"/>
    <property type="molecule type" value="Transcribed_RNA"/>
</dbReference>
<protein>
    <submittedName>
        <fullName evidence="1">Uncharacterized protein</fullName>
    </submittedName>
</protein>
<accession>A0A0B7AYY6</accession>
<organism evidence="1">
    <name type="scientific">Arion vulgaris</name>
    <dbReference type="NCBI Taxonomy" id="1028688"/>
    <lineage>
        <taxon>Eukaryota</taxon>
        <taxon>Metazoa</taxon>
        <taxon>Spiralia</taxon>
        <taxon>Lophotrochozoa</taxon>
        <taxon>Mollusca</taxon>
        <taxon>Gastropoda</taxon>
        <taxon>Heterobranchia</taxon>
        <taxon>Euthyneura</taxon>
        <taxon>Panpulmonata</taxon>
        <taxon>Eupulmonata</taxon>
        <taxon>Stylommatophora</taxon>
        <taxon>Helicina</taxon>
        <taxon>Arionoidea</taxon>
        <taxon>Arionidae</taxon>
        <taxon>Arion</taxon>
    </lineage>
</organism>
<evidence type="ECO:0000313" key="1">
    <source>
        <dbReference type="EMBL" id="CEK85953.1"/>
    </source>
</evidence>
<feature type="non-terminal residue" evidence="1">
    <location>
        <position position="1"/>
    </location>
</feature>
<name>A0A0B7AYY6_9EUPU</name>
<sequence length="57" mass="6259">LPLSPLTTCLVSRSALRTPATHGPDLSSNIMLSVPNLDIDIKRQKTTSHDRNNVYAE</sequence>
<reference evidence="1" key="1">
    <citation type="submission" date="2014-12" db="EMBL/GenBank/DDBJ databases">
        <title>Insight into the proteome of Arion vulgaris.</title>
        <authorList>
            <person name="Aradska J."/>
            <person name="Bulat T."/>
            <person name="Smidak R."/>
            <person name="Sarate P."/>
            <person name="Gangsoo J."/>
            <person name="Sialana F."/>
            <person name="Bilban M."/>
            <person name="Lubec G."/>
        </authorList>
    </citation>
    <scope>NUCLEOTIDE SEQUENCE</scope>
    <source>
        <tissue evidence="1">Skin</tissue>
    </source>
</reference>
<dbReference type="AlphaFoldDB" id="A0A0B7AYY6"/>
<proteinExistence type="predicted"/>
<gene>
    <name evidence="1" type="primary">ORF151044</name>
</gene>